<evidence type="ECO:0000256" key="8">
    <source>
        <dbReference type="ARBA" id="ARBA00023239"/>
    </source>
</evidence>
<keyword evidence="3 10" id="KW-0004">4Fe-4S</keyword>
<organism evidence="12 13">
    <name type="scientific">Microseira wollei NIES-4236</name>
    <dbReference type="NCBI Taxonomy" id="2530354"/>
    <lineage>
        <taxon>Bacteria</taxon>
        <taxon>Bacillati</taxon>
        <taxon>Cyanobacteriota</taxon>
        <taxon>Cyanophyceae</taxon>
        <taxon>Oscillatoriophycideae</taxon>
        <taxon>Aerosakkonematales</taxon>
        <taxon>Aerosakkonemataceae</taxon>
        <taxon>Microseira</taxon>
    </lineage>
</organism>
<keyword evidence="7 10" id="KW-0411">Iron-sulfur</keyword>
<sequence length="356" mass="40955">MKIVLFENPGCLEKPGFLSYMVVAVRYTSLTHPTFRIFAMIPSRVISYSPAYTVVPTYECFNQCAYCNFRAEPGQSPWLTLPEAELILQSLQNQGICEILILSGEVHPRSSRRRFWFQRIYDMCKLALFFGFLPHTNAGPLSYEEMAQLKKVNVSMGLMLEQLTPKLLQTVHRHAPSKLPEVRLQQLEWAGELRIPFTTGVLLGIGETQQDWWESLEAIARIHQRWGHIQEVILQPYSPGERQIWDAPGFDLLQLPEIVATARAILPADITIQIPPNLVQDDNWLLACLEAGARDLGGIGPKDEVNPDYPHRHYQRLPEILQPAGWKLMPRLPVYPQYDEWLSVELQASVKRWRMR</sequence>
<dbReference type="InterPro" id="IPR007197">
    <property type="entry name" value="rSAM"/>
</dbReference>
<evidence type="ECO:0000256" key="7">
    <source>
        <dbReference type="ARBA" id="ARBA00023014"/>
    </source>
</evidence>
<dbReference type="NCBIfam" id="TIGR03550">
    <property type="entry name" value="F420_cofG"/>
    <property type="match status" value="1"/>
</dbReference>
<dbReference type="GO" id="GO:0016765">
    <property type="term" value="F:transferase activity, transferring alkyl or aryl (other than methyl) groups"/>
    <property type="evidence" value="ECO:0007669"/>
    <property type="project" value="InterPro"/>
</dbReference>
<dbReference type="InterPro" id="IPR013785">
    <property type="entry name" value="Aldolase_TIM"/>
</dbReference>
<dbReference type="PROSITE" id="PS51918">
    <property type="entry name" value="RADICAL_SAM"/>
    <property type="match status" value="1"/>
</dbReference>
<dbReference type="SMART" id="SM00729">
    <property type="entry name" value="Elp3"/>
    <property type="match status" value="1"/>
</dbReference>
<dbReference type="CDD" id="cd01335">
    <property type="entry name" value="Radical_SAM"/>
    <property type="match status" value="1"/>
</dbReference>
<evidence type="ECO:0000256" key="1">
    <source>
        <dbReference type="ARBA" id="ARBA00004712"/>
    </source>
</evidence>
<dbReference type="GO" id="GO:0005506">
    <property type="term" value="F:iron ion binding"/>
    <property type="evidence" value="ECO:0007669"/>
    <property type="project" value="UniProtKB-UniRule"/>
</dbReference>
<feature type="domain" description="Radical SAM core" evidence="11">
    <location>
        <begin position="46"/>
        <end position="277"/>
    </location>
</feature>
<evidence type="ECO:0000259" key="11">
    <source>
        <dbReference type="PROSITE" id="PS51918"/>
    </source>
</evidence>
<dbReference type="GO" id="GO:0051539">
    <property type="term" value="F:4 iron, 4 sulfur cluster binding"/>
    <property type="evidence" value="ECO:0007669"/>
    <property type="project" value="UniProtKB-KW"/>
</dbReference>
<comment type="similarity">
    <text evidence="10">Belongs to the radical SAM superfamily. CofG family.</text>
</comment>
<dbReference type="InterPro" id="IPR006638">
    <property type="entry name" value="Elp3/MiaA/NifB-like_rSAM"/>
</dbReference>
<evidence type="ECO:0000256" key="9">
    <source>
        <dbReference type="ARBA" id="ARBA00048974"/>
    </source>
</evidence>
<dbReference type="SFLD" id="SFLDG01388">
    <property type="entry name" value="7_8-didemethyl-8-hydroxy-5-dea"/>
    <property type="match status" value="1"/>
</dbReference>
<keyword evidence="5 10" id="KW-0479">Metal-binding</keyword>
<dbReference type="Proteomes" id="UP001050975">
    <property type="component" value="Unassembled WGS sequence"/>
</dbReference>
<dbReference type="SFLD" id="SFLDG01064">
    <property type="entry name" value="F420__menaquinone_cofactor_bio"/>
    <property type="match status" value="1"/>
</dbReference>
<dbReference type="EC" id="4.3.1.32" evidence="2 10"/>
<comment type="subunit">
    <text evidence="10">The FO synthase complex consists of two subunits, CofG and CofH.</text>
</comment>
<keyword evidence="4 10" id="KW-0949">S-adenosyl-L-methionine</keyword>
<accession>A0AAV3XRN3</accession>
<gene>
    <name evidence="10 12" type="primary">cofG</name>
    <name evidence="12" type="ORF">MiSe_81040</name>
</gene>
<evidence type="ECO:0000256" key="6">
    <source>
        <dbReference type="ARBA" id="ARBA00023004"/>
    </source>
</evidence>
<evidence type="ECO:0000313" key="13">
    <source>
        <dbReference type="Proteomes" id="UP001050975"/>
    </source>
</evidence>
<evidence type="ECO:0000256" key="3">
    <source>
        <dbReference type="ARBA" id="ARBA00022485"/>
    </source>
</evidence>
<comment type="cofactor">
    <cofactor evidence="10">
        <name>[4Fe-4S] cluster</name>
        <dbReference type="ChEBI" id="CHEBI:49883"/>
    </cofactor>
    <text evidence="10">Binds 1 [4Fe-4S] cluster. The cluster is coordinated with 3 cysteines and an exchangeable S-adenosyl-L-methionine.</text>
</comment>
<comment type="function">
    <text evidence="10">Catalyzes the radical-mediated synthesis of 7,8-didemethyl-8-hydroxy-5-deazariboflavin (FO) from 5-amino-5-(4-hydroxybenzyl)-6-(D-ribitylimino)-5,6-dihydrouracil.</text>
</comment>
<dbReference type="HAMAP" id="MF_01611">
    <property type="entry name" value="FO_synth_sub1"/>
    <property type="match status" value="1"/>
</dbReference>
<dbReference type="InterPro" id="IPR034405">
    <property type="entry name" value="F420"/>
</dbReference>
<feature type="binding site" evidence="10">
    <location>
        <position position="60"/>
    </location>
    <ligand>
        <name>[4Fe-4S] cluster</name>
        <dbReference type="ChEBI" id="CHEBI:49883"/>
        <note>4Fe-4S-S-AdoMet</note>
    </ligand>
</feature>
<evidence type="ECO:0000256" key="5">
    <source>
        <dbReference type="ARBA" id="ARBA00022723"/>
    </source>
</evidence>
<evidence type="ECO:0000256" key="2">
    <source>
        <dbReference type="ARBA" id="ARBA00012126"/>
    </source>
</evidence>
<dbReference type="SFLD" id="SFLDS00029">
    <property type="entry name" value="Radical_SAM"/>
    <property type="match status" value="1"/>
</dbReference>
<comment type="caution">
    <text evidence="12">The sequence shown here is derived from an EMBL/GenBank/DDBJ whole genome shotgun (WGS) entry which is preliminary data.</text>
</comment>
<protein>
    <recommendedName>
        <fullName evidence="2 10">7,8-didemethyl-8-hydroxy-5-deazariboflavin synthase</fullName>
        <ecNumber evidence="2 10">4.3.1.32</ecNumber>
    </recommendedName>
    <alternativeName>
        <fullName evidence="10">FO synthase subunit 1</fullName>
    </alternativeName>
</protein>
<dbReference type="Pfam" id="PF04055">
    <property type="entry name" value="Radical_SAM"/>
    <property type="match status" value="1"/>
</dbReference>
<dbReference type="PANTHER" id="PTHR43076">
    <property type="entry name" value="FO SYNTHASE (COFH)"/>
    <property type="match status" value="1"/>
</dbReference>
<name>A0AAV3XRN3_9CYAN</name>
<reference evidence="12" key="1">
    <citation type="submission" date="2019-10" db="EMBL/GenBank/DDBJ databases">
        <title>Draft genome sequece of Microseira wollei NIES-4236.</title>
        <authorList>
            <person name="Yamaguchi H."/>
            <person name="Suzuki S."/>
            <person name="Kawachi M."/>
        </authorList>
    </citation>
    <scope>NUCLEOTIDE SEQUENCE</scope>
    <source>
        <strain evidence="12">NIES-4236</strain>
    </source>
</reference>
<keyword evidence="6 10" id="KW-0408">Iron</keyword>
<dbReference type="PANTHER" id="PTHR43076:SF15">
    <property type="entry name" value="7,8-DIDEMETHYL-8-HYDROXY-5-DEAZARIBOFLAVIN SYNTHASE"/>
    <property type="match status" value="1"/>
</dbReference>
<feature type="binding site" evidence="10">
    <location>
        <position position="67"/>
    </location>
    <ligand>
        <name>[4Fe-4S] cluster</name>
        <dbReference type="ChEBI" id="CHEBI:49883"/>
        <note>4Fe-4S-S-AdoMet</note>
    </ligand>
</feature>
<keyword evidence="13" id="KW-1185">Reference proteome</keyword>
<keyword evidence="8 10" id="KW-0456">Lyase</keyword>
<evidence type="ECO:0000256" key="10">
    <source>
        <dbReference type="HAMAP-Rule" id="MF_01611"/>
    </source>
</evidence>
<dbReference type="InterPro" id="IPR019939">
    <property type="entry name" value="CofG_family"/>
</dbReference>
<comment type="catalytic activity">
    <reaction evidence="9 10">
        <text>5-amino-5-(4-hydroxybenzyl)-6-(D-ribitylimino)-5,6-dihydrouracil + S-adenosyl-L-methionine = 7,8-didemethyl-8-hydroxy-5-deazariboflavin + 5'-deoxyadenosine + L-methionine + NH4(+) + H(+)</text>
        <dbReference type="Rhea" id="RHEA:55204"/>
        <dbReference type="ChEBI" id="CHEBI:15378"/>
        <dbReference type="ChEBI" id="CHEBI:17319"/>
        <dbReference type="ChEBI" id="CHEBI:28938"/>
        <dbReference type="ChEBI" id="CHEBI:57844"/>
        <dbReference type="ChEBI" id="CHEBI:59789"/>
        <dbReference type="ChEBI" id="CHEBI:59904"/>
        <dbReference type="ChEBI" id="CHEBI:85936"/>
        <dbReference type="EC" id="4.3.1.32"/>
    </reaction>
</comment>
<dbReference type="NCBIfam" id="NF004884">
    <property type="entry name" value="PRK06245.1"/>
    <property type="match status" value="1"/>
</dbReference>
<evidence type="ECO:0000313" key="12">
    <source>
        <dbReference type="EMBL" id="GET43282.1"/>
    </source>
</evidence>
<dbReference type="GO" id="GO:0044689">
    <property type="term" value="F:7,8-didemethyl-8-hydroxy-5-deazariboflavin synthase activity"/>
    <property type="evidence" value="ECO:0007669"/>
    <property type="project" value="UniProtKB-EC"/>
</dbReference>
<proteinExistence type="inferred from homology"/>
<feature type="binding site" evidence="10">
    <location>
        <position position="64"/>
    </location>
    <ligand>
        <name>[4Fe-4S] cluster</name>
        <dbReference type="ChEBI" id="CHEBI:49883"/>
        <note>4Fe-4S-S-AdoMet</note>
    </ligand>
</feature>
<dbReference type="InterPro" id="IPR058240">
    <property type="entry name" value="rSAM_sf"/>
</dbReference>
<evidence type="ECO:0000256" key="4">
    <source>
        <dbReference type="ARBA" id="ARBA00022691"/>
    </source>
</evidence>
<dbReference type="SFLD" id="SFLDF00294">
    <property type="entry name" value="7_8-didemethyl-8-hydroxy-5-dea"/>
    <property type="match status" value="1"/>
</dbReference>
<dbReference type="SUPFAM" id="SSF102114">
    <property type="entry name" value="Radical SAM enzymes"/>
    <property type="match status" value="1"/>
</dbReference>
<dbReference type="AlphaFoldDB" id="A0AAV3XRN3"/>
<comment type="pathway">
    <text evidence="1 10">Cofactor biosynthesis; coenzyme F0 biosynthesis.</text>
</comment>
<dbReference type="EMBL" id="BLAY01000212">
    <property type="protein sequence ID" value="GET43282.1"/>
    <property type="molecule type" value="Genomic_DNA"/>
</dbReference>
<dbReference type="Gene3D" id="3.20.20.70">
    <property type="entry name" value="Aldolase class I"/>
    <property type="match status" value="1"/>
</dbReference>